<evidence type="ECO:0000313" key="2">
    <source>
        <dbReference type="Proteomes" id="UP000249135"/>
    </source>
</evidence>
<comment type="caution">
    <text evidence="1">The sequence shown here is derived from an EMBL/GenBank/DDBJ whole genome shotgun (WGS) entry which is preliminary data.</text>
</comment>
<reference evidence="1 2" key="1">
    <citation type="submission" date="2017-08" db="EMBL/GenBank/DDBJ databases">
        <title>Infants hospitalized years apart are colonized by the same room-sourced microbial strains.</title>
        <authorList>
            <person name="Brooks B."/>
            <person name="Olm M.R."/>
            <person name="Firek B.A."/>
            <person name="Baker R."/>
            <person name="Thomas B.C."/>
            <person name="Morowitz M.J."/>
            <person name="Banfield J.F."/>
        </authorList>
    </citation>
    <scope>NUCLEOTIDE SEQUENCE [LARGE SCALE GENOMIC DNA]</scope>
    <source>
        <strain evidence="1">S2_005_003_R2_41</strain>
    </source>
</reference>
<organism evidence="1 2">
    <name type="scientific">Variovorax paradoxus</name>
    <dbReference type="NCBI Taxonomy" id="34073"/>
    <lineage>
        <taxon>Bacteria</taxon>
        <taxon>Pseudomonadati</taxon>
        <taxon>Pseudomonadota</taxon>
        <taxon>Betaproteobacteria</taxon>
        <taxon>Burkholderiales</taxon>
        <taxon>Comamonadaceae</taxon>
        <taxon>Variovorax</taxon>
    </lineage>
</organism>
<proteinExistence type="predicted"/>
<dbReference type="EMBL" id="QFPP01000293">
    <property type="protein sequence ID" value="PZQ69585.1"/>
    <property type="molecule type" value="Genomic_DNA"/>
</dbReference>
<dbReference type="AlphaFoldDB" id="A0A2W5Q4I2"/>
<gene>
    <name evidence="1" type="ORF">DI563_19390</name>
</gene>
<sequence>MAAELTHAMASLRHLYANMINGAVRDPASAKRIAEGILSRAIQELEVLAKATQGAEPVTAWMNPETLDVIHDQRKEAWMTINGAGGKMLAKGYTERLYTAPPPTADALAAIEAARVEAEKLRADILVVRAAGAMLSNCAFNLAQRNPGQFTARDIMALDDARKSWDEVLRSLAKEAP</sequence>
<dbReference type="Proteomes" id="UP000249135">
    <property type="component" value="Unassembled WGS sequence"/>
</dbReference>
<evidence type="ECO:0000313" key="1">
    <source>
        <dbReference type="EMBL" id="PZQ69585.1"/>
    </source>
</evidence>
<protein>
    <submittedName>
        <fullName evidence="1">Uncharacterized protein</fullName>
    </submittedName>
</protein>
<accession>A0A2W5Q4I2</accession>
<name>A0A2W5Q4I2_VARPD</name>